<dbReference type="SMART" id="SM00387">
    <property type="entry name" value="HATPase_c"/>
    <property type="match status" value="1"/>
</dbReference>
<proteinExistence type="predicted"/>
<dbReference type="CDD" id="cd00082">
    <property type="entry name" value="HisKA"/>
    <property type="match status" value="1"/>
</dbReference>
<dbReference type="Pfam" id="PF08447">
    <property type="entry name" value="PAS_3"/>
    <property type="match status" value="1"/>
</dbReference>
<dbReference type="SMART" id="SM00388">
    <property type="entry name" value="HisKA"/>
    <property type="match status" value="1"/>
</dbReference>
<dbReference type="InterPro" id="IPR001789">
    <property type="entry name" value="Sig_transdc_resp-reg_receiver"/>
</dbReference>
<evidence type="ECO:0000256" key="8">
    <source>
        <dbReference type="SAM" id="MobiDB-lite"/>
    </source>
</evidence>
<name>A0ABR1FDR2_9ASCO</name>
<dbReference type="SUPFAM" id="SSF52172">
    <property type="entry name" value="CheY-like"/>
    <property type="match status" value="1"/>
</dbReference>
<keyword evidence="5" id="KW-0418">Kinase</keyword>
<feature type="domain" description="Histidine kinase" evidence="9">
    <location>
        <begin position="564"/>
        <end position="847"/>
    </location>
</feature>
<keyword evidence="7" id="KW-0175">Coiled coil</keyword>
<dbReference type="Pfam" id="PF02518">
    <property type="entry name" value="HATPase_c"/>
    <property type="match status" value="1"/>
</dbReference>
<feature type="compositionally biased region" description="Low complexity" evidence="8">
    <location>
        <begin position="22"/>
        <end position="35"/>
    </location>
</feature>
<evidence type="ECO:0000259" key="9">
    <source>
        <dbReference type="PROSITE" id="PS50109"/>
    </source>
</evidence>
<comment type="caution">
    <text evidence="13">The sequence shown here is derived from an EMBL/GenBank/DDBJ whole genome shotgun (WGS) entry which is preliminary data.</text>
</comment>
<gene>
    <name evidence="13" type="ORF">BZA70DRAFT_234017</name>
</gene>
<comment type="catalytic activity">
    <reaction evidence="1">
        <text>ATP + protein L-histidine = ADP + protein N-phospho-L-histidine.</text>
        <dbReference type="EC" id="2.7.13.3"/>
    </reaction>
</comment>
<dbReference type="GeneID" id="90035794"/>
<dbReference type="InterPro" id="IPR013655">
    <property type="entry name" value="PAS_fold_3"/>
</dbReference>
<sequence>MTPPGRATFSIFAPLDGDEDSSSSATAVPSVPPSAHRQTPRPSTLPSTATARKENYVIEHQKACASFPYETSSLGPQDSWTPSFMSYYSMAMIAPFPSMLIYGPELVLIYNAEFGHVLGLDPGIYFGRSFSELWVGSDLNFELSEALRTCTTTGRSVTKENLLCFVTNPDTFSEGGMNKEAYLTWKLTPVTEADGTISGVFASVQDTTDAVLYERRMQVLKELYDATGSAEVLDVFYTQSVSVLRRACAEDIALFGLYVLDSGTAKTLRYRCGFGLRNFPDRISFSPEQELFEQAILDSSLSAVYITAMADGFRNYIEYDPARGWSEEIIELVFLPVMRDNNSVVGVAVIGLNPRRPFDEPYELFLELLGRQLATGIDNLRHLEEASDKLSWEVTLSTRKRQELEQLLQEKTKQLQISEGRFSRMAKILPAGLFLASPEGEVMYANDAWYKLSSYPKDGNPSFWIKAVHPGDRALVRESWRRVMLGKSERIEFRWAHRPGEVSKVERWCASAVSAEFDSETGKLSTLTGVWTDITERKQSEALQRQRADDAVERKRQQEYFIDAISHEMRNPLSAIMQSIDVASERLKSLEWMIEDSFDRGSTLFDAQAFKDGMAETTEALGMMDLCTSHLNRIITDTIDLSKMESGLFPVNPVSCQPVTVVREVLKMHEHELKNMAIDYSIEIGENFREIGINTVLMDPLRVRQVLINLILNAMKVLSSWENEKKLIIKLDASLTKPTFQSHNNASFYLQHPAVAEATERRNSSANVVYLLFSVKDTGSGMDPEQLATAFQRFTSHFAPRTHVHYGGTGLGLYVSRKLVENQGGEIMAETKKDHGSEFVFYIKAHMKEQDEDDTDLADITESVTLDEEDDEGRFSRSRIRSSESKFLTTASSSMTSMSSIRMSRSNRSSLIVQDNIINQKLLNRQFINAGFATVIANHGQEAVDIVMSGEDPDCCIMDYEMPVMDGFTAVSKIRELERQNKKKRRRRRRHGRLPIIALSANTRQVHFDRMLAAGSDRYVTKPFSFPKLVEVVNELLHASSGERTQG</sequence>
<dbReference type="InterPro" id="IPR000700">
    <property type="entry name" value="PAS-assoc_C"/>
</dbReference>
<organism evidence="13 14">
    <name type="scientific">Myxozyma melibiosi</name>
    <dbReference type="NCBI Taxonomy" id="54550"/>
    <lineage>
        <taxon>Eukaryota</taxon>
        <taxon>Fungi</taxon>
        <taxon>Dikarya</taxon>
        <taxon>Ascomycota</taxon>
        <taxon>Saccharomycotina</taxon>
        <taxon>Lipomycetes</taxon>
        <taxon>Lipomycetales</taxon>
        <taxon>Lipomycetaceae</taxon>
        <taxon>Myxozyma</taxon>
    </lineage>
</organism>
<dbReference type="InterPro" id="IPR029016">
    <property type="entry name" value="GAF-like_dom_sf"/>
</dbReference>
<evidence type="ECO:0000259" key="10">
    <source>
        <dbReference type="PROSITE" id="PS50110"/>
    </source>
</evidence>
<dbReference type="InterPro" id="IPR004358">
    <property type="entry name" value="Sig_transdc_His_kin-like_C"/>
</dbReference>
<dbReference type="Gene3D" id="3.30.565.10">
    <property type="entry name" value="Histidine kinase-like ATPase, C-terminal domain"/>
    <property type="match status" value="1"/>
</dbReference>
<dbReference type="InterPro" id="IPR036097">
    <property type="entry name" value="HisK_dim/P_sf"/>
</dbReference>
<dbReference type="InterPro" id="IPR036890">
    <property type="entry name" value="HATPase_C_sf"/>
</dbReference>
<keyword evidence="4" id="KW-0808">Transferase</keyword>
<dbReference type="Pfam" id="PF00512">
    <property type="entry name" value="HisKA"/>
    <property type="match status" value="1"/>
</dbReference>
<feature type="coiled-coil region" evidence="7">
    <location>
        <begin position="394"/>
        <end position="421"/>
    </location>
</feature>
<dbReference type="Gene3D" id="3.40.50.2300">
    <property type="match status" value="1"/>
</dbReference>
<feature type="domain" description="PAC" evidence="12">
    <location>
        <begin position="489"/>
        <end position="546"/>
    </location>
</feature>
<dbReference type="SUPFAM" id="SSF55874">
    <property type="entry name" value="ATPase domain of HSP90 chaperone/DNA topoisomerase II/histidine kinase"/>
    <property type="match status" value="1"/>
</dbReference>
<dbReference type="PANTHER" id="PTHR43047:SF64">
    <property type="entry name" value="HISTIDINE KINASE CONTAINING CHEY-HOMOLOGOUS RECEIVER DOMAIN AND PAS DOMAIN-RELATED"/>
    <property type="match status" value="1"/>
</dbReference>
<dbReference type="PROSITE" id="PS50112">
    <property type="entry name" value="PAS"/>
    <property type="match status" value="1"/>
</dbReference>
<dbReference type="PANTHER" id="PTHR43047">
    <property type="entry name" value="TWO-COMPONENT HISTIDINE PROTEIN KINASE"/>
    <property type="match status" value="1"/>
</dbReference>
<feature type="modified residue" description="4-aspartylphosphate" evidence="6">
    <location>
        <position position="959"/>
    </location>
</feature>
<evidence type="ECO:0000256" key="3">
    <source>
        <dbReference type="ARBA" id="ARBA00022553"/>
    </source>
</evidence>
<dbReference type="InterPro" id="IPR003661">
    <property type="entry name" value="HisK_dim/P_dom"/>
</dbReference>
<evidence type="ECO:0000313" key="13">
    <source>
        <dbReference type="EMBL" id="KAK7207976.1"/>
    </source>
</evidence>
<dbReference type="PROSITE" id="PS50110">
    <property type="entry name" value="RESPONSE_REGULATORY"/>
    <property type="match status" value="1"/>
</dbReference>
<dbReference type="Pfam" id="PF08448">
    <property type="entry name" value="PAS_4"/>
    <property type="match status" value="1"/>
</dbReference>
<evidence type="ECO:0000256" key="1">
    <source>
        <dbReference type="ARBA" id="ARBA00000085"/>
    </source>
</evidence>
<dbReference type="RefSeq" id="XP_064771009.1">
    <property type="nucleotide sequence ID" value="XM_064910282.1"/>
</dbReference>
<dbReference type="NCBIfam" id="TIGR00229">
    <property type="entry name" value="sensory_box"/>
    <property type="match status" value="1"/>
</dbReference>
<keyword evidence="3 6" id="KW-0597">Phosphoprotein</keyword>
<accession>A0ABR1FDR2</accession>
<dbReference type="Gene3D" id="3.30.450.20">
    <property type="entry name" value="PAS domain"/>
    <property type="match status" value="2"/>
</dbReference>
<dbReference type="Proteomes" id="UP001498771">
    <property type="component" value="Unassembled WGS sequence"/>
</dbReference>
<dbReference type="SMART" id="SM00448">
    <property type="entry name" value="REC"/>
    <property type="match status" value="1"/>
</dbReference>
<keyword evidence="14" id="KW-1185">Reference proteome</keyword>
<dbReference type="CDD" id="cd00130">
    <property type="entry name" value="PAS"/>
    <property type="match status" value="1"/>
</dbReference>
<feature type="compositionally biased region" description="Polar residues" evidence="8">
    <location>
        <begin position="36"/>
        <end position="49"/>
    </location>
</feature>
<evidence type="ECO:0000256" key="5">
    <source>
        <dbReference type="ARBA" id="ARBA00022777"/>
    </source>
</evidence>
<dbReference type="PROSITE" id="PS50113">
    <property type="entry name" value="PAC"/>
    <property type="match status" value="1"/>
</dbReference>
<evidence type="ECO:0000256" key="4">
    <source>
        <dbReference type="ARBA" id="ARBA00022679"/>
    </source>
</evidence>
<dbReference type="Gene3D" id="1.10.287.130">
    <property type="match status" value="1"/>
</dbReference>
<feature type="region of interest" description="Disordered" evidence="8">
    <location>
        <begin position="1"/>
        <end position="49"/>
    </location>
</feature>
<feature type="domain" description="Response regulatory" evidence="10">
    <location>
        <begin position="909"/>
        <end position="1037"/>
    </location>
</feature>
<dbReference type="Pfam" id="PF00072">
    <property type="entry name" value="Response_reg"/>
    <property type="match status" value="1"/>
</dbReference>
<dbReference type="EC" id="2.7.13.3" evidence="2"/>
<evidence type="ECO:0000259" key="11">
    <source>
        <dbReference type="PROSITE" id="PS50112"/>
    </source>
</evidence>
<reference evidence="13 14" key="1">
    <citation type="submission" date="2024-03" db="EMBL/GenBank/DDBJ databases">
        <title>Genome-scale model development and genomic sequencing of the oleaginous clade Lipomyces.</title>
        <authorList>
            <consortium name="Lawrence Berkeley National Laboratory"/>
            <person name="Czajka J.J."/>
            <person name="Han Y."/>
            <person name="Kim J."/>
            <person name="Mondo S.J."/>
            <person name="Hofstad B.A."/>
            <person name="Robles A."/>
            <person name="Haridas S."/>
            <person name="Riley R."/>
            <person name="LaButti K."/>
            <person name="Pangilinan J."/>
            <person name="Andreopoulos W."/>
            <person name="Lipzen A."/>
            <person name="Yan J."/>
            <person name="Wang M."/>
            <person name="Ng V."/>
            <person name="Grigoriev I.V."/>
            <person name="Spatafora J.W."/>
            <person name="Magnuson J.K."/>
            <person name="Baker S.E."/>
            <person name="Pomraning K.R."/>
        </authorList>
    </citation>
    <scope>NUCLEOTIDE SEQUENCE [LARGE SCALE GENOMIC DNA]</scope>
    <source>
        <strain evidence="13 14">Phaff 52-87</strain>
    </source>
</reference>
<evidence type="ECO:0000256" key="6">
    <source>
        <dbReference type="PROSITE-ProRule" id="PRU00169"/>
    </source>
</evidence>
<protein>
    <recommendedName>
        <fullName evidence="2">histidine kinase</fullName>
        <ecNumber evidence="2">2.7.13.3</ecNumber>
    </recommendedName>
</protein>
<dbReference type="Gene3D" id="3.30.450.40">
    <property type="match status" value="1"/>
</dbReference>
<dbReference type="InterPro" id="IPR005467">
    <property type="entry name" value="His_kinase_dom"/>
</dbReference>
<evidence type="ECO:0000256" key="7">
    <source>
        <dbReference type="SAM" id="Coils"/>
    </source>
</evidence>
<dbReference type="PRINTS" id="PR00344">
    <property type="entry name" value="BCTRLSENSOR"/>
</dbReference>
<evidence type="ECO:0000256" key="2">
    <source>
        <dbReference type="ARBA" id="ARBA00012438"/>
    </source>
</evidence>
<evidence type="ECO:0000313" key="14">
    <source>
        <dbReference type="Proteomes" id="UP001498771"/>
    </source>
</evidence>
<dbReference type="SUPFAM" id="SSF47384">
    <property type="entry name" value="Homodimeric domain of signal transducing histidine kinase"/>
    <property type="match status" value="1"/>
</dbReference>
<dbReference type="SUPFAM" id="SSF55781">
    <property type="entry name" value="GAF domain-like"/>
    <property type="match status" value="1"/>
</dbReference>
<dbReference type="EMBL" id="JBBJBU010000001">
    <property type="protein sequence ID" value="KAK7207976.1"/>
    <property type="molecule type" value="Genomic_DNA"/>
</dbReference>
<dbReference type="PROSITE" id="PS50109">
    <property type="entry name" value="HIS_KIN"/>
    <property type="match status" value="1"/>
</dbReference>
<evidence type="ECO:0000259" key="12">
    <source>
        <dbReference type="PROSITE" id="PS50113"/>
    </source>
</evidence>
<dbReference type="InterPro" id="IPR003594">
    <property type="entry name" value="HATPase_dom"/>
</dbReference>
<dbReference type="CDD" id="cd17546">
    <property type="entry name" value="REC_hyHK_CKI1_RcsC-like"/>
    <property type="match status" value="1"/>
</dbReference>
<dbReference type="InterPro" id="IPR013656">
    <property type="entry name" value="PAS_4"/>
</dbReference>
<dbReference type="SUPFAM" id="SSF55785">
    <property type="entry name" value="PYP-like sensor domain (PAS domain)"/>
    <property type="match status" value="1"/>
</dbReference>
<feature type="domain" description="PAS" evidence="11">
    <location>
        <begin position="418"/>
        <end position="487"/>
    </location>
</feature>
<dbReference type="InterPro" id="IPR035965">
    <property type="entry name" value="PAS-like_dom_sf"/>
</dbReference>
<dbReference type="InterPro" id="IPR011006">
    <property type="entry name" value="CheY-like_superfamily"/>
</dbReference>
<dbReference type="InterPro" id="IPR000014">
    <property type="entry name" value="PAS"/>
</dbReference>